<dbReference type="InterPro" id="IPR017970">
    <property type="entry name" value="Homeobox_CS"/>
</dbReference>
<dbReference type="InterPro" id="IPR009057">
    <property type="entry name" value="Homeodomain-like_sf"/>
</dbReference>
<feature type="DNA-binding region" description="Homeobox" evidence="4">
    <location>
        <begin position="502"/>
        <end position="561"/>
    </location>
</feature>
<dbReference type="InterPro" id="IPR000047">
    <property type="entry name" value="HTH_motif"/>
</dbReference>
<dbReference type="AlphaFoldDB" id="A0AA85BZN6"/>
<feature type="compositionally biased region" description="Acidic residues" evidence="6">
    <location>
        <begin position="578"/>
        <end position="590"/>
    </location>
</feature>
<keyword evidence="3 4" id="KW-0539">Nucleus</keyword>
<dbReference type="WBParaSite" id="SMTH1_87870.1">
    <property type="protein sequence ID" value="SMTH1_87870.1"/>
    <property type="gene ID" value="SMTH1_87870"/>
</dbReference>
<dbReference type="PANTHER" id="PTHR24327:SF81">
    <property type="entry name" value="HOMEOTIC PROTEIN DISTAL-LESS-RELATED"/>
    <property type="match status" value="1"/>
</dbReference>
<dbReference type="InterPro" id="IPR050460">
    <property type="entry name" value="Distal-less_Homeobox_TF"/>
</dbReference>
<feature type="domain" description="Homeobox" evidence="7">
    <location>
        <begin position="500"/>
        <end position="560"/>
    </location>
</feature>
<evidence type="ECO:0000256" key="1">
    <source>
        <dbReference type="ARBA" id="ARBA00023125"/>
    </source>
</evidence>
<reference evidence="9" key="1">
    <citation type="submission" date="2023-11" db="UniProtKB">
        <authorList>
            <consortium name="WormBaseParasite"/>
        </authorList>
    </citation>
    <scope>IDENTIFICATION</scope>
</reference>
<dbReference type="SUPFAM" id="SSF46689">
    <property type="entry name" value="Homeodomain-like"/>
    <property type="match status" value="1"/>
</dbReference>
<organism evidence="8 9">
    <name type="scientific">Schistosoma mattheei</name>
    <dbReference type="NCBI Taxonomy" id="31246"/>
    <lineage>
        <taxon>Eukaryota</taxon>
        <taxon>Metazoa</taxon>
        <taxon>Spiralia</taxon>
        <taxon>Lophotrochozoa</taxon>
        <taxon>Platyhelminthes</taxon>
        <taxon>Trematoda</taxon>
        <taxon>Digenea</taxon>
        <taxon>Strigeidida</taxon>
        <taxon>Schistosomatoidea</taxon>
        <taxon>Schistosomatidae</taxon>
        <taxon>Schistosoma</taxon>
    </lineage>
</organism>
<name>A0AA85BZN6_9TREM</name>
<dbReference type="GO" id="GO:0005634">
    <property type="term" value="C:nucleus"/>
    <property type="evidence" value="ECO:0007669"/>
    <property type="project" value="UniProtKB-SubCell"/>
</dbReference>
<dbReference type="PROSITE" id="PS50071">
    <property type="entry name" value="HOMEOBOX_2"/>
    <property type="match status" value="1"/>
</dbReference>
<evidence type="ECO:0000256" key="2">
    <source>
        <dbReference type="ARBA" id="ARBA00023155"/>
    </source>
</evidence>
<dbReference type="PANTHER" id="PTHR24327">
    <property type="entry name" value="HOMEOBOX PROTEIN"/>
    <property type="match status" value="1"/>
</dbReference>
<evidence type="ECO:0000313" key="8">
    <source>
        <dbReference type="Proteomes" id="UP000050791"/>
    </source>
</evidence>
<evidence type="ECO:0000256" key="5">
    <source>
        <dbReference type="RuleBase" id="RU000682"/>
    </source>
</evidence>
<dbReference type="InterPro" id="IPR001356">
    <property type="entry name" value="HD"/>
</dbReference>
<dbReference type="GO" id="GO:0000981">
    <property type="term" value="F:DNA-binding transcription factor activity, RNA polymerase II-specific"/>
    <property type="evidence" value="ECO:0007669"/>
    <property type="project" value="InterPro"/>
</dbReference>
<dbReference type="GO" id="GO:0000978">
    <property type="term" value="F:RNA polymerase II cis-regulatory region sequence-specific DNA binding"/>
    <property type="evidence" value="ECO:0007669"/>
    <property type="project" value="TreeGrafter"/>
</dbReference>
<feature type="region of interest" description="Disordered" evidence="6">
    <location>
        <begin position="568"/>
        <end position="604"/>
    </location>
</feature>
<dbReference type="Pfam" id="PF00046">
    <property type="entry name" value="Homeodomain"/>
    <property type="match status" value="1"/>
</dbReference>
<evidence type="ECO:0000256" key="4">
    <source>
        <dbReference type="PROSITE-ProRule" id="PRU00108"/>
    </source>
</evidence>
<accession>A0AA85BZN6</accession>
<sequence>MDLGFSKLMNTNPMYTNYYSEINNNNNDNTSKLSYPVASSFFHYNSNNDLSTTTTTTTTPMLNEQLTSQIEQLNNFSLINESKHLNQLSNEMSMKRLKLDNVQHTNEYDSSRNCNSTNSIIPCDLRAENNEINNDMNRQFNVNDTIHTQSMNNHSLEHVPNVSNYNFWHKLNSYPIFPYRSSHHHNTSTTYNSTNATTTINNDNHLSNYYDRYMCNTTFRYSHPSNNPTYNLSIFPPYSPTGAPSHYYHQQQQHSQGESNIMSESRLSNTFPSFITESQISLPSSSPLVTMITNTTNLHISNALFSSHMNSNNVNAPCITLTATTVKNSFSTVSSVITSISDTPTDTIHNNHCSQKNLKRKSINNYDFNTRSQEDINKNKSVNNLYETSNMLKVNNDEDLIDKNCENNETVFIMLKYYCYENDRSSGGDYCDDCLLFIHELSTNATNDESQHSPISSSMDYFSQTNSISPQDDNVSQINVYNSNNNNDNTDNNNIIIKNKKIRKPRTIYSIWQLQMLNRRFVNSQYLNLTERASLASQLGLTQTQVKIWFQNKRSKLKKILRQGQDPTAFLNGTTNDTPEDDQMGSDYEEDSHSLNCGDTSKLSSDQIEYNSHHSRIPHSIQSNPQHFHSINQNEDLEFIKNGTHEMNNFQKNIGRTNDYDKRFFPLNNSNTSSELYLKSKFPPHSNESMNQLTDDEAIKIPTHQYLTYTAPKLTSEHHTNTFIQAEDHVPVNNIQNHLLTEQSNNVSCNLSSHSLSQCNTHSSKSSSPYSDGKQQSYSENIIHNDEQCSHNSWSSSLPTIQQKSNVDENCSNLQKKSDCSTYHTNSNWTSLNNQSIHGKSDEINLDIQLPPSWLPSSVKNYQPTEILNTVSTEECKLFTEHEDPVNQWCIDQPNLKPQAESTIIEVPYEYTY</sequence>
<protein>
    <recommendedName>
        <fullName evidence="7">Homeobox domain-containing protein</fullName>
    </recommendedName>
</protein>
<dbReference type="Proteomes" id="UP000050791">
    <property type="component" value="Unassembled WGS sequence"/>
</dbReference>
<evidence type="ECO:0000256" key="3">
    <source>
        <dbReference type="ARBA" id="ARBA00023242"/>
    </source>
</evidence>
<dbReference type="CDD" id="cd00086">
    <property type="entry name" value="homeodomain"/>
    <property type="match status" value="1"/>
</dbReference>
<comment type="subcellular location">
    <subcellularLocation>
        <location evidence="4 5">Nucleus</location>
    </subcellularLocation>
</comment>
<dbReference type="PROSITE" id="PS00027">
    <property type="entry name" value="HOMEOBOX_1"/>
    <property type="match status" value="1"/>
</dbReference>
<keyword evidence="1 4" id="KW-0238">DNA-binding</keyword>
<keyword evidence="2 4" id="KW-0371">Homeobox</keyword>
<evidence type="ECO:0000256" key="6">
    <source>
        <dbReference type="SAM" id="MobiDB-lite"/>
    </source>
</evidence>
<dbReference type="Gene3D" id="1.10.10.60">
    <property type="entry name" value="Homeodomain-like"/>
    <property type="match status" value="1"/>
</dbReference>
<dbReference type="SMART" id="SM00389">
    <property type="entry name" value="HOX"/>
    <property type="match status" value="1"/>
</dbReference>
<evidence type="ECO:0000313" key="9">
    <source>
        <dbReference type="WBParaSite" id="SMTH1_87870.1"/>
    </source>
</evidence>
<dbReference type="PRINTS" id="PR00031">
    <property type="entry name" value="HTHREPRESSR"/>
</dbReference>
<proteinExistence type="predicted"/>
<evidence type="ECO:0000259" key="7">
    <source>
        <dbReference type="PROSITE" id="PS50071"/>
    </source>
</evidence>
<feature type="compositionally biased region" description="Polar residues" evidence="6">
    <location>
        <begin position="594"/>
        <end position="604"/>
    </location>
</feature>